<feature type="transmembrane region" description="Helical" evidence="6">
    <location>
        <begin position="271"/>
        <end position="292"/>
    </location>
</feature>
<dbReference type="EMBL" id="WAJR01000009">
    <property type="protein sequence ID" value="KAB1640742.1"/>
    <property type="molecule type" value="Genomic_DNA"/>
</dbReference>
<dbReference type="SUPFAM" id="SSF103473">
    <property type="entry name" value="MFS general substrate transporter"/>
    <property type="match status" value="1"/>
</dbReference>
<feature type="transmembrane region" description="Helical" evidence="6">
    <location>
        <begin position="234"/>
        <end position="251"/>
    </location>
</feature>
<dbReference type="PROSITE" id="PS50850">
    <property type="entry name" value="MFS"/>
    <property type="match status" value="1"/>
</dbReference>
<sequence>MGSCQKMNQSKSYVYALFAIVVVGTGLGGMTQTALNAMADVVLSDLGTEIGWGQWLATIYIFCMGAAVPLASYLQRKLSVRSLILYSYSLYLIGSLCDCLAVNFPMLIIGRVLEALGTGVLMPLLQTIAMTRFPENRHGTAMGIAGIALGFAPNIGPVVGGALCTAFSWRAMFLILACASAVLIVCALAVVREREVKDAAAYLDVTSLIFSTFGFGGLLLGFTAAANMGLTEPLVWAPALVGIACVALFVTRQHTISEPLLDLRIFTFREYRVSIVAQCLLYGCFMGMTLIIPLTVIEVGGHNAFEAGLVLLPGALAALVFEPGAGMATDRFGARKVAIFGGCFLLVGALLCSIVPSDAPLWLMALGQTLRCVGLTTLIPTTTSWGLGSLGKAGLTTHGSAGMIMSRQIAASLATAVMVFLIGCLPLSGKFMGFYAALGFSALLALGCLLVIIAKIPRSNRGANL</sequence>
<feature type="transmembrane region" description="Helical" evidence="6">
    <location>
        <begin position="409"/>
        <end position="428"/>
    </location>
</feature>
<feature type="transmembrane region" description="Helical" evidence="6">
    <location>
        <begin position="12"/>
        <end position="35"/>
    </location>
</feature>
<dbReference type="GO" id="GO:0022857">
    <property type="term" value="F:transmembrane transporter activity"/>
    <property type="evidence" value="ECO:0007669"/>
    <property type="project" value="InterPro"/>
</dbReference>
<evidence type="ECO:0000256" key="2">
    <source>
        <dbReference type="ARBA" id="ARBA00022448"/>
    </source>
</evidence>
<evidence type="ECO:0000259" key="7">
    <source>
        <dbReference type="PROSITE" id="PS50850"/>
    </source>
</evidence>
<feature type="transmembrane region" description="Helical" evidence="6">
    <location>
        <begin position="434"/>
        <end position="454"/>
    </location>
</feature>
<comment type="subcellular location">
    <subcellularLocation>
        <location evidence="1">Cell membrane</location>
        <topology evidence="1">Multi-pass membrane protein</topology>
    </subcellularLocation>
</comment>
<feature type="transmembrane region" description="Helical" evidence="6">
    <location>
        <begin position="337"/>
        <end position="356"/>
    </location>
</feature>
<keyword evidence="3 6" id="KW-0812">Transmembrane</keyword>
<feature type="transmembrane region" description="Helical" evidence="6">
    <location>
        <begin position="140"/>
        <end position="163"/>
    </location>
</feature>
<protein>
    <submittedName>
        <fullName evidence="8">Multidrug efflux MFS transporter</fullName>
    </submittedName>
</protein>
<proteinExistence type="predicted"/>
<feature type="transmembrane region" description="Helical" evidence="6">
    <location>
        <begin position="368"/>
        <end position="388"/>
    </location>
</feature>
<evidence type="ECO:0000256" key="4">
    <source>
        <dbReference type="ARBA" id="ARBA00022989"/>
    </source>
</evidence>
<gene>
    <name evidence="8" type="ORF">F8C90_05035</name>
</gene>
<reference evidence="8 9" key="1">
    <citation type="submission" date="2019-09" db="EMBL/GenBank/DDBJ databases">
        <title>Whole genome shotgun sequencing (WGS) of Ellagibacter isourolithinifaciens DSM 104140(T) and Adlercreutzia muris DSM 29508(T).</title>
        <authorList>
            <person name="Stoll D.A."/>
            <person name="Danylec N."/>
            <person name="Huch M."/>
        </authorList>
    </citation>
    <scope>NUCLEOTIDE SEQUENCE [LARGE SCALE GENOMIC DNA]</scope>
    <source>
        <strain evidence="8 9">DSM 104140</strain>
    </source>
</reference>
<dbReference type="AlphaFoldDB" id="A0A6N6NM05"/>
<dbReference type="PRINTS" id="PR01036">
    <property type="entry name" value="TCRTETB"/>
</dbReference>
<keyword evidence="4 6" id="KW-1133">Transmembrane helix</keyword>
<dbReference type="PANTHER" id="PTHR42718:SF9">
    <property type="entry name" value="MAJOR FACILITATOR SUPERFAMILY MULTIDRUG TRANSPORTER MFSC"/>
    <property type="match status" value="1"/>
</dbReference>
<feature type="transmembrane region" description="Helical" evidence="6">
    <location>
        <begin position="55"/>
        <end position="74"/>
    </location>
</feature>
<name>A0A6N6NM05_9ACTN</name>
<keyword evidence="9" id="KW-1185">Reference proteome</keyword>
<evidence type="ECO:0000256" key="1">
    <source>
        <dbReference type="ARBA" id="ARBA00004651"/>
    </source>
</evidence>
<accession>A0A6N6NM05</accession>
<keyword evidence="5 6" id="KW-0472">Membrane</keyword>
<dbReference type="Proteomes" id="UP000468668">
    <property type="component" value="Unassembled WGS sequence"/>
</dbReference>
<dbReference type="PANTHER" id="PTHR42718">
    <property type="entry name" value="MAJOR FACILITATOR SUPERFAMILY MULTIDRUG TRANSPORTER MFSC"/>
    <property type="match status" value="1"/>
</dbReference>
<evidence type="ECO:0000313" key="9">
    <source>
        <dbReference type="Proteomes" id="UP000468668"/>
    </source>
</evidence>
<comment type="caution">
    <text evidence="8">The sequence shown here is derived from an EMBL/GenBank/DDBJ whole genome shotgun (WGS) entry which is preliminary data.</text>
</comment>
<feature type="transmembrane region" description="Helical" evidence="6">
    <location>
        <begin position="86"/>
        <end position="109"/>
    </location>
</feature>
<dbReference type="InterPro" id="IPR020846">
    <property type="entry name" value="MFS_dom"/>
</dbReference>
<feature type="domain" description="Major facilitator superfamily (MFS) profile" evidence="7">
    <location>
        <begin position="17"/>
        <end position="459"/>
    </location>
</feature>
<evidence type="ECO:0000313" key="8">
    <source>
        <dbReference type="EMBL" id="KAB1640742.1"/>
    </source>
</evidence>
<dbReference type="OrthoDB" id="9812221at2"/>
<dbReference type="InterPro" id="IPR011701">
    <property type="entry name" value="MFS"/>
</dbReference>
<feature type="transmembrane region" description="Helical" evidence="6">
    <location>
        <begin position="115"/>
        <end position="133"/>
    </location>
</feature>
<dbReference type="Pfam" id="PF07690">
    <property type="entry name" value="MFS_1"/>
    <property type="match status" value="1"/>
</dbReference>
<dbReference type="InterPro" id="IPR036259">
    <property type="entry name" value="MFS_trans_sf"/>
</dbReference>
<dbReference type="GO" id="GO:0005886">
    <property type="term" value="C:plasma membrane"/>
    <property type="evidence" value="ECO:0007669"/>
    <property type="project" value="UniProtKB-SubCell"/>
</dbReference>
<feature type="transmembrane region" description="Helical" evidence="6">
    <location>
        <begin position="202"/>
        <end position="222"/>
    </location>
</feature>
<dbReference type="Gene3D" id="1.20.1250.20">
    <property type="entry name" value="MFS general substrate transporter like domains"/>
    <property type="match status" value="1"/>
</dbReference>
<evidence type="ECO:0000256" key="6">
    <source>
        <dbReference type="SAM" id="Phobius"/>
    </source>
</evidence>
<evidence type="ECO:0000256" key="5">
    <source>
        <dbReference type="ARBA" id="ARBA00023136"/>
    </source>
</evidence>
<feature type="transmembrane region" description="Helical" evidence="6">
    <location>
        <begin position="304"/>
        <end position="325"/>
    </location>
</feature>
<keyword evidence="2" id="KW-0813">Transport</keyword>
<organism evidence="8 9">
    <name type="scientific">Ellagibacter isourolithinifaciens</name>
    <dbReference type="NCBI Taxonomy" id="2137581"/>
    <lineage>
        <taxon>Bacteria</taxon>
        <taxon>Bacillati</taxon>
        <taxon>Actinomycetota</taxon>
        <taxon>Coriobacteriia</taxon>
        <taxon>Eggerthellales</taxon>
        <taxon>Eggerthellaceae</taxon>
        <taxon>Ellagibacter</taxon>
    </lineage>
</organism>
<evidence type="ECO:0000256" key="3">
    <source>
        <dbReference type="ARBA" id="ARBA00022692"/>
    </source>
</evidence>
<feature type="transmembrane region" description="Helical" evidence="6">
    <location>
        <begin position="169"/>
        <end position="190"/>
    </location>
</feature>
<dbReference type="Gene3D" id="1.20.1720.10">
    <property type="entry name" value="Multidrug resistance protein D"/>
    <property type="match status" value="1"/>
</dbReference>